<dbReference type="PROSITE" id="PS00062">
    <property type="entry name" value="ALDOKETO_REDUCTASE_2"/>
    <property type="match status" value="1"/>
</dbReference>
<feature type="active site" description="Proton donor" evidence="4">
    <location>
        <position position="64"/>
    </location>
</feature>
<evidence type="ECO:0000256" key="2">
    <source>
        <dbReference type="ARBA" id="ARBA00022857"/>
    </source>
</evidence>
<feature type="binding site" evidence="5">
    <location>
        <position position="122"/>
    </location>
    <ligand>
        <name>substrate</name>
    </ligand>
</feature>
<accession>M5AAG0</accession>
<dbReference type="EMBL" id="AP012167">
    <property type="protein sequence ID" value="BAN05748.1"/>
    <property type="molecule type" value="Genomic_DNA"/>
</dbReference>
<dbReference type="PANTHER" id="PTHR43827">
    <property type="entry name" value="2,5-DIKETO-D-GLUCONIC ACID REDUCTASE"/>
    <property type="match status" value="1"/>
</dbReference>
<dbReference type="InterPro" id="IPR020471">
    <property type="entry name" value="AKR"/>
</dbReference>
<name>M5AAG0_LEVBR</name>
<organism evidence="8 9">
    <name type="scientific">Levilactobacillus brevis KB290</name>
    <dbReference type="NCBI Taxonomy" id="1001583"/>
    <lineage>
        <taxon>Bacteria</taxon>
        <taxon>Bacillati</taxon>
        <taxon>Bacillota</taxon>
        <taxon>Bacilli</taxon>
        <taxon>Lactobacillales</taxon>
        <taxon>Lactobacillaceae</taxon>
        <taxon>Levilactobacillus</taxon>
    </lineage>
</organism>
<dbReference type="CDD" id="cd19071">
    <property type="entry name" value="AKR_AKR1-5-like"/>
    <property type="match status" value="1"/>
</dbReference>
<sequence>MSRRGGYTTMTPTEITATRKLADGRQMPVMGFGTYLLNDQPTMNTAIQTAWDAGYRMFDTAMLYRNEDILGPAIQQLGLPREGLFLTSKVAEIVQGYDQTMKAVEGSLKRLQTDYLDLLLIHWPVREHFFDTWRALEQLKADGQVKSIGVSNYTIAHLELLATKAKEMPVVNQVEYHPYLNQQALADYDQEHDIVTEAWSPLGRRVVLDDPMLAKMAAHHNKSVAQVILRWELQHQLVTIPKSTHPERIQENANIFDFSLDIDEMTMIDLLNKNERTGNEPEIVYETGKQY</sequence>
<evidence type="ECO:0000259" key="7">
    <source>
        <dbReference type="Pfam" id="PF00248"/>
    </source>
</evidence>
<gene>
    <name evidence="8" type="ORF">LVISKB_0113</name>
</gene>
<dbReference type="PATRIC" id="fig|1001583.3.peg.108"/>
<dbReference type="SUPFAM" id="SSF51430">
    <property type="entry name" value="NAD(P)-linked oxidoreductase"/>
    <property type="match status" value="1"/>
</dbReference>
<feature type="site" description="Lowers pKa of active site Tyr" evidence="6">
    <location>
        <position position="89"/>
    </location>
</feature>
<dbReference type="PANTHER" id="PTHR43827:SF3">
    <property type="entry name" value="NADP-DEPENDENT OXIDOREDUCTASE DOMAIN-CONTAINING PROTEIN"/>
    <property type="match status" value="1"/>
</dbReference>
<dbReference type="InterPro" id="IPR036812">
    <property type="entry name" value="NAD(P)_OxRdtase_dom_sf"/>
</dbReference>
<dbReference type="PRINTS" id="PR00069">
    <property type="entry name" value="ALDKETRDTASE"/>
</dbReference>
<dbReference type="Gene3D" id="3.20.20.100">
    <property type="entry name" value="NADP-dependent oxidoreductase domain"/>
    <property type="match status" value="1"/>
</dbReference>
<dbReference type="HOGENOM" id="CLU_023205_0_1_9"/>
<dbReference type="GO" id="GO:0016616">
    <property type="term" value="F:oxidoreductase activity, acting on the CH-OH group of donors, NAD or NADP as acceptor"/>
    <property type="evidence" value="ECO:0007669"/>
    <property type="project" value="UniProtKB-ARBA"/>
</dbReference>
<dbReference type="PROSITE" id="PS00063">
    <property type="entry name" value="ALDOKETO_REDUCTASE_3"/>
    <property type="match status" value="1"/>
</dbReference>
<dbReference type="PIRSF" id="PIRSF000097">
    <property type="entry name" value="AKR"/>
    <property type="match status" value="1"/>
</dbReference>
<comment type="similarity">
    <text evidence="1">Belongs to the aldo/keto reductase family.</text>
</comment>
<evidence type="ECO:0000256" key="6">
    <source>
        <dbReference type="PIRSR" id="PIRSR000097-3"/>
    </source>
</evidence>
<dbReference type="KEGG" id="lbk:LVISKB_0113"/>
<evidence type="ECO:0000256" key="1">
    <source>
        <dbReference type="ARBA" id="ARBA00007905"/>
    </source>
</evidence>
<dbReference type="FunFam" id="3.20.20.100:FF:000002">
    <property type="entry name" value="2,5-diketo-D-gluconic acid reductase A"/>
    <property type="match status" value="1"/>
</dbReference>
<evidence type="ECO:0000313" key="8">
    <source>
        <dbReference type="EMBL" id="BAN05748.1"/>
    </source>
</evidence>
<evidence type="ECO:0000256" key="3">
    <source>
        <dbReference type="ARBA" id="ARBA00023002"/>
    </source>
</evidence>
<evidence type="ECO:0000313" key="9">
    <source>
        <dbReference type="Proteomes" id="UP000012042"/>
    </source>
</evidence>
<evidence type="ECO:0000256" key="5">
    <source>
        <dbReference type="PIRSR" id="PIRSR000097-2"/>
    </source>
</evidence>
<feature type="domain" description="NADP-dependent oxidoreductase" evidence="7">
    <location>
        <begin position="30"/>
        <end position="272"/>
    </location>
</feature>
<reference evidence="8 9" key="1">
    <citation type="journal article" date="2013" name="PLoS ONE">
        <title>Genomic Analysis by Deep Sequencing of the Probiotic Lactobacillus brevis KB290 Harboring Nine Plasmids Reveals Genomic Stability.</title>
        <authorList>
            <person name="Fukao M."/>
            <person name="Oshima K."/>
            <person name="Morita H."/>
            <person name="Toh H."/>
            <person name="Suda W."/>
            <person name="Kim S.W."/>
            <person name="Suzuki S."/>
            <person name="Yakabe T."/>
            <person name="Hattori M."/>
            <person name="Yajima N."/>
        </authorList>
    </citation>
    <scope>NUCLEOTIDE SEQUENCE [LARGE SCALE GENOMIC DNA]</scope>
    <source>
        <strain evidence="8 9">KB290</strain>
    </source>
</reference>
<evidence type="ECO:0000256" key="4">
    <source>
        <dbReference type="PIRSR" id="PIRSR000097-1"/>
    </source>
</evidence>
<proteinExistence type="inferred from homology"/>
<dbReference type="InterPro" id="IPR023210">
    <property type="entry name" value="NADP_OxRdtase_dom"/>
</dbReference>
<keyword evidence="2" id="KW-0521">NADP</keyword>
<dbReference type="Proteomes" id="UP000012042">
    <property type="component" value="Chromosome"/>
</dbReference>
<dbReference type="Pfam" id="PF00248">
    <property type="entry name" value="Aldo_ket_red"/>
    <property type="match status" value="1"/>
</dbReference>
<keyword evidence="3" id="KW-0560">Oxidoreductase</keyword>
<dbReference type="AlphaFoldDB" id="M5AAG0"/>
<dbReference type="InterPro" id="IPR018170">
    <property type="entry name" value="Aldo/ket_reductase_CS"/>
</dbReference>
<protein>
    <submittedName>
        <fullName evidence="8">Glyoxal reductase</fullName>
    </submittedName>
</protein>